<dbReference type="GO" id="GO:0004571">
    <property type="term" value="F:mannosyl-oligosaccharide 1,2-alpha-mannosidase activity"/>
    <property type="evidence" value="ECO:0007669"/>
    <property type="project" value="InterPro"/>
</dbReference>
<keyword evidence="4" id="KW-0378">Hydrolase</keyword>
<dbReference type="PANTHER" id="PTHR11742">
    <property type="entry name" value="MANNOSYL-OLIGOSACCHARIDE ALPHA-1,2-MANNOSIDASE-RELATED"/>
    <property type="match status" value="1"/>
</dbReference>
<keyword evidence="7" id="KW-1133">Transmembrane helix</keyword>
<comment type="cofactor">
    <cofactor evidence="1 6">
        <name>Ca(2+)</name>
        <dbReference type="ChEBI" id="CHEBI:29108"/>
    </cofactor>
</comment>
<dbReference type="GO" id="GO:0005783">
    <property type="term" value="C:endoplasmic reticulum"/>
    <property type="evidence" value="ECO:0007669"/>
    <property type="project" value="TreeGrafter"/>
</dbReference>
<dbReference type="EMBL" id="UYRT01087964">
    <property type="protein sequence ID" value="VDN33191.1"/>
    <property type="molecule type" value="Genomic_DNA"/>
</dbReference>
<dbReference type="Proteomes" id="UP000271098">
    <property type="component" value="Unassembled WGS sequence"/>
</dbReference>
<dbReference type="InterPro" id="IPR036026">
    <property type="entry name" value="Seven-hairpin_glycosidases"/>
</dbReference>
<accession>A0A3P7NS54</accession>
<evidence type="ECO:0000313" key="9">
    <source>
        <dbReference type="Proteomes" id="UP000271098"/>
    </source>
</evidence>
<evidence type="ECO:0008006" key="10">
    <source>
        <dbReference type="Google" id="ProtNLM"/>
    </source>
</evidence>
<protein>
    <recommendedName>
        <fullName evidence="10">Alpha-1,2-Mannosidase</fullName>
    </recommendedName>
</protein>
<dbReference type="GO" id="GO:0005509">
    <property type="term" value="F:calcium ion binding"/>
    <property type="evidence" value="ECO:0007669"/>
    <property type="project" value="InterPro"/>
</dbReference>
<dbReference type="GO" id="GO:0000139">
    <property type="term" value="C:Golgi membrane"/>
    <property type="evidence" value="ECO:0007669"/>
    <property type="project" value="TreeGrafter"/>
</dbReference>
<evidence type="ECO:0000256" key="5">
    <source>
        <dbReference type="ARBA" id="ARBA00023157"/>
    </source>
</evidence>
<keyword evidence="7" id="KW-0812">Transmembrane</keyword>
<evidence type="ECO:0000256" key="4">
    <source>
        <dbReference type="ARBA" id="ARBA00022801"/>
    </source>
</evidence>
<evidence type="ECO:0000256" key="3">
    <source>
        <dbReference type="ARBA" id="ARBA00007658"/>
    </source>
</evidence>
<evidence type="ECO:0000256" key="7">
    <source>
        <dbReference type="SAM" id="Phobius"/>
    </source>
</evidence>
<dbReference type="InterPro" id="IPR012341">
    <property type="entry name" value="6hp_glycosidase-like_sf"/>
</dbReference>
<keyword evidence="6" id="KW-0106">Calcium</keyword>
<comment type="pathway">
    <text evidence="2">Protein modification; protein glycosylation.</text>
</comment>
<keyword evidence="7" id="KW-0472">Membrane</keyword>
<name>A0A3P7NS54_9BILA</name>
<evidence type="ECO:0000313" key="8">
    <source>
        <dbReference type="EMBL" id="VDN33191.1"/>
    </source>
</evidence>
<keyword evidence="5" id="KW-1015">Disulfide bond</keyword>
<keyword evidence="6" id="KW-0479">Metal-binding</keyword>
<comment type="similarity">
    <text evidence="3">Belongs to the glycosyl hydrolase 47 family.</text>
</comment>
<dbReference type="OrthoDB" id="8118055at2759"/>
<evidence type="ECO:0000256" key="1">
    <source>
        <dbReference type="ARBA" id="ARBA00001913"/>
    </source>
</evidence>
<feature type="transmembrane region" description="Helical" evidence="7">
    <location>
        <begin position="6"/>
        <end position="28"/>
    </location>
</feature>
<dbReference type="PANTHER" id="PTHR11742:SF6">
    <property type="entry name" value="MANNOSYL-OLIGOSACCHARIDE ALPHA-1,2-MANNOSIDASE IA-RELATED"/>
    <property type="match status" value="1"/>
</dbReference>
<dbReference type="GO" id="GO:0005975">
    <property type="term" value="P:carbohydrate metabolic process"/>
    <property type="evidence" value="ECO:0007669"/>
    <property type="project" value="InterPro"/>
</dbReference>
<reference evidence="8 9" key="1">
    <citation type="submission" date="2018-11" db="EMBL/GenBank/DDBJ databases">
        <authorList>
            <consortium name="Pathogen Informatics"/>
        </authorList>
    </citation>
    <scope>NUCLEOTIDE SEQUENCE [LARGE SCALE GENOMIC DNA]</scope>
</reference>
<evidence type="ECO:0000256" key="6">
    <source>
        <dbReference type="PIRSR" id="PIRSR601382-2"/>
    </source>
</evidence>
<organism evidence="8 9">
    <name type="scientific">Gongylonema pulchrum</name>
    <dbReference type="NCBI Taxonomy" id="637853"/>
    <lineage>
        <taxon>Eukaryota</taxon>
        <taxon>Metazoa</taxon>
        <taxon>Ecdysozoa</taxon>
        <taxon>Nematoda</taxon>
        <taxon>Chromadorea</taxon>
        <taxon>Rhabditida</taxon>
        <taxon>Spirurina</taxon>
        <taxon>Spiruromorpha</taxon>
        <taxon>Spiruroidea</taxon>
        <taxon>Gongylonematidae</taxon>
        <taxon>Gongylonema</taxon>
    </lineage>
</organism>
<dbReference type="Gene3D" id="1.50.10.10">
    <property type="match status" value="1"/>
</dbReference>
<feature type="binding site" evidence="6">
    <location>
        <position position="78"/>
    </location>
    <ligand>
        <name>Ca(2+)</name>
        <dbReference type="ChEBI" id="CHEBI:29108"/>
    </ligand>
</feature>
<gene>
    <name evidence="8" type="ORF">GPUH_LOCUS19125</name>
</gene>
<dbReference type="InterPro" id="IPR050749">
    <property type="entry name" value="Glycosyl_Hydrolase_47"/>
</dbReference>
<keyword evidence="9" id="KW-1185">Reference proteome</keyword>
<dbReference type="InterPro" id="IPR001382">
    <property type="entry name" value="Glyco_hydro_47"/>
</dbReference>
<evidence type="ECO:0000256" key="2">
    <source>
        <dbReference type="ARBA" id="ARBA00004922"/>
    </source>
</evidence>
<proteinExistence type="inferred from homology"/>
<dbReference type="AlphaFoldDB" id="A0A3P7NS54"/>
<sequence>MALVRIHAIYVPLFSCTQFISVTFFFFFRYAGIRDVYKVPVENDDVQQSFLFAETFKYLYLTFSDNTVMPLDKWVFNTEAHAFPIALFALSYVDASFCVLALYLTFMDHLDLSGSLTLPDCFICSFAKF</sequence>
<feature type="transmembrane region" description="Helical" evidence="7">
    <location>
        <begin position="82"/>
        <end position="106"/>
    </location>
</feature>
<dbReference type="Pfam" id="PF01532">
    <property type="entry name" value="Glyco_hydro_47"/>
    <property type="match status" value="1"/>
</dbReference>
<dbReference type="SUPFAM" id="SSF48225">
    <property type="entry name" value="Seven-hairpin glycosidases"/>
    <property type="match status" value="1"/>
</dbReference>